<reference evidence="3 4" key="1">
    <citation type="submission" date="2019-05" db="EMBL/GenBank/DDBJ databases">
        <title>Georgenia *** sp. nov., and Georgenia *** sp. nov., isolated from the intestinal contents of plateau pika (Ochotona curzoniae) in the Qinghai-Tibet plateau of China.</title>
        <authorList>
            <person name="Tian Z."/>
        </authorList>
    </citation>
    <scope>NUCLEOTIDE SEQUENCE [LARGE SCALE GENOMIC DNA]</scope>
    <source>
        <strain evidence="3 4">Z294</strain>
    </source>
</reference>
<dbReference type="InterPro" id="IPR009061">
    <property type="entry name" value="DNA-bd_dom_put_sf"/>
</dbReference>
<name>A0ABX5VNV9_9MICO</name>
<dbReference type="RefSeq" id="WP_139948999.1">
    <property type="nucleotide sequence ID" value="NZ_CP040899.1"/>
</dbReference>
<dbReference type="InterPro" id="IPR000551">
    <property type="entry name" value="MerR-type_HTH_dom"/>
</dbReference>
<keyword evidence="4" id="KW-1185">Reference proteome</keyword>
<protein>
    <submittedName>
        <fullName evidence="3">MerR family transcriptional regulator</fullName>
    </submittedName>
</protein>
<sequence>MARATPGAGSGDSRLEAAPLTVAAVARTLGVAASTLRTWDRRYGLGPSAHQAGSHRRYTPEDVARLQTMRRLTLRGVAPADAARIATEPGGSEGQTVADEVPAVTVDDGSLALDPLTLAAAAVEPDLRRVHRMLQRATRQAGVVAVWTDLVQPAEDMVDQGRRRLGERPGTDPHGVMHVGLMQAIRELVVTGPSPVRILAAPEDRVRAHVIAGGLAENDLGALVVGAEHVADVELDSWLPPGEAKVLAVIGNPPVTEEIVTRASERGDVEVFLLGSQSPAIWLRKVHRVRTAQAAVAEITAAVRE</sequence>
<evidence type="ECO:0000313" key="3">
    <source>
        <dbReference type="EMBL" id="QDB80184.1"/>
    </source>
</evidence>
<dbReference type="Proteomes" id="UP000313948">
    <property type="component" value="Chromosome"/>
</dbReference>
<dbReference type="Gene3D" id="1.10.1660.10">
    <property type="match status" value="1"/>
</dbReference>
<dbReference type="SUPFAM" id="SSF46955">
    <property type="entry name" value="Putative DNA-binding domain"/>
    <property type="match status" value="1"/>
</dbReference>
<dbReference type="PROSITE" id="PS50937">
    <property type="entry name" value="HTH_MERR_2"/>
    <property type="match status" value="1"/>
</dbReference>
<evidence type="ECO:0000256" key="1">
    <source>
        <dbReference type="ARBA" id="ARBA00023125"/>
    </source>
</evidence>
<dbReference type="PANTHER" id="PTHR30204">
    <property type="entry name" value="REDOX-CYCLING DRUG-SENSING TRANSCRIPTIONAL ACTIVATOR SOXR"/>
    <property type="match status" value="1"/>
</dbReference>
<dbReference type="PANTHER" id="PTHR30204:SF97">
    <property type="entry name" value="MERR FAMILY REGULATORY PROTEIN"/>
    <property type="match status" value="1"/>
</dbReference>
<organism evidence="3 4">
    <name type="scientific">Georgenia wutianyii</name>
    <dbReference type="NCBI Taxonomy" id="2585135"/>
    <lineage>
        <taxon>Bacteria</taxon>
        <taxon>Bacillati</taxon>
        <taxon>Actinomycetota</taxon>
        <taxon>Actinomycetes</taxon>
        <taxon>Micrococcales</taxon>
        <taxon>Bogoriellaceae</taxon>
        <taxon>Georgenia</taxon>
    </lineage>
</organism>
<dbReference type="SMART" id="SM00422">
    <property type="entry name" value="HTH_MERR"/>
    <property type="match status" value="1"/>
</dbReference>
<accession>A0ABX5VNV9</accession>
<proteinExistence type="predicted"/>
<gene>
    <name evidence="3" type="ORF">FE251_12920</name>
</gene>
<dbReference type="Pfam" id="PF13411">
    <property type="entry name" value="MerR_1"/>
    <property type="match status" value="1"/>
</dbReference>
<evidence type="ECO:0000313" key="4">
    <source>
        <dbReference type="Proteomes" id="UP000313948"/>
    </source>
</evidence>
<dbReference type="InterPro" id="IPR047057">
    <property type="entry name" value="MerR_fam"/>
</dbReference>
<dbReference type="EMBL" id="CP040899">
    <property type="protein sequence ID" value="QDB80184.1"/>
    <property type="molecule type" value="Genomic_DNA"/>
</dbReference>
<dbReference type="CDD" id="cd01104">
    <property type="entry name" value="HTH_MlrA-CarA"/>
    <property type="match status" value="1"/>
</dbReference>
<feature type="domain" description="HTH merR-type" evidence="2">
    <location>
        <begin position="19"/>
        <end position="88"/>
    </location>
</feature>
<keyword evidence="1" id="KW-0238">DNA-binding</keyword>
<evidence type="ECO:0000259" key="2">
    <source>
        <dbReference type="PROSITE" id="PS50937"/>
    </source>
</evidence>